<dbReference type="EMBL" id="NKCI01000466">
    <property type="protein sequence ID" value="RSL40805.1"/>
    <property type="molecule type" value="Genomic_DNA"/>
</dbReference>
<evidence type="ECO:0000256" key="1">
    <source>
        <dbReference type="SAM" id="MobiDB-lite"/>
    </source>
</evidence>
<name>A0A428NJ29_9HYPO</name>
<feature type="region of interest" description="Disordered" evidence="1">
    <location>
        <begin position="1"/>
        <end position="28"/>
    </location>
</feature>
<reference evidence="2 3" key="1">
    <citation type="submission" date="2017-06" db="EMBL/GenBank/DDBJ databases">
        <title>Comparative genomic analysis of Ambrosia Fusariam Clade fungi.</title>
        <authorList>
            <person name="Stajich J.E."/>
            <person name="Carrillo J."/>
            <person name="Kijimoto T."/>
            <person name="Eskalen A."/>
            <person name="O'Donnell K."/>
            <person name="Kasson M."/>
        </authorList>
    </citation>
    <scope>NUCLEOTIDE SEQUENCE [LARGE SCALE GENOMIC DNA]</scope>
    <source>
        <strain evidence="2 3">NRRL62584</strain>
    </source>
</reference>
<proteinExistence type="predicted"/>
<organism evidence="2 3">
    <name type="scientific">Fusarium duplospermum</name>
    <dbReference type="NCBI Taxonomy" id="1325734"/>
    <lineage>
        <taxon>Eukaryota</taxon>
        <taxon>Fungi</taxon>
        <taxon>Dikarya</taxon>
        <taxon>Ascomycota</taxon>
        <taxon>Pezizomycotina</taxon>
        <taxon>Sordariomycetes</taxon>
        <taxon>Hypocreomycetidae</taxon>
        <taxon>Hypocreales</taxon>
        <taxon>Nectriaceae</taxon>
        <taxon>Fusarium</taxon>
        <taxon>Fusarium solani species complex</taxon>
    </lineage>
</organism>
<dbReference type="Proteomes" id="UP000288168">
    <property type="component" value="Unassembled WGS sequence"/>
</dbReference>
<dbReference type="OrthoDB" id="10525886at2759"/>
<evidence type="ECO:0000313" key="3">
    <source>
        <dbReference type="Proteomes" id="UP000288168"/>
    </source>
</evidence>
<gene>
    <name evidence="2" type="ORF">CEP54_016011</name>
</gene>
<accession>A0A428NJ29</accession>
<comment type="caution">
    <text evidence="2">The sequence shown here is derived from an EMBL/GenBank/DDBJ whole genome shotgun (WGS) entry which is preliminary data.</text>
</comment>
<keyword evidence="3" id="KW-1185">Reference proteome</keyword>
<sequence length="137" mass="15799">MATTAIERVPAVSGAHDEKTSAQGIKLSPSEKREFREELRLAGLFGPGDRPLQFDELVEIKRVALIQFHNRLIRRSTTRRDRLEYLDKQQDVREKLANDLSNKEDLGARESVLGEITACTRWLFELLELVEDVRHLM</sequence>
<dbReference type="AlphaFoldDB" id="A0A428NJ29"/>
<evidence type="ECO:0000313" key="2">
    <source>
        <dbReference type="EMBL" id="RSL40805.1"/>
    </source>
</evidence>
<protein>
    <submittedName>
        <fullName evidence="2">Uncharacterized protein</fullName>
    </submittedName>
</protein>